<comment type="caution">
    <text evidence="1">The sequence shown here is derived from an EMBL/GenBank/DDBJ whole genome shotgun (WGS) entry which is preliminary data.</text>
</comment>
<keyword evidence="2" id="KW-1185">Reference proteome</keyword>
<name>A0ACC3BST2_PYRYE</name>
<evidence type="ECO:0000313" key="2">
    <source>
        <dbReference type="Proteomes" id="UP000798662"/>
    </source>
</evidence>
<dbReference type="EMBL" id="CM020618">
    <property type="protein sequence ID" value="KAK1860978.1"/>
    <property type="molecule type" value="Genomic_DNA"/>
</dbReference>
<dbReference type="Proteomes" id="UP000798662">
    <property type="component" value="Chromosome 1"/>
</dbReference>
<organism evidence="1 2">
    <name type="scientific">Pyropia yezoensis</name>
    <name type="common">Susabi-nori</name>
    <name type="synonym">Porphyra yezoensis</name>
    <dbReference type="NCBI Taxonomy" id="2788"/>
    <lineage>
        <taxon>Eukaryota</taxon>
        <taxon>Rhodophyta</taxon>
        <taxon>Bangiophyceae</taxon>
        <taxon>Bangiales</taxon>
        <taxon>Bangiaceae</taxon>
        <taxon>Pyropia</taxon>
    </lineage>
</organism>
<reference evidence="1" key="1">
    <citation type="submission" date="2019-11" db="EMBL/GenBank/DDBJ databases">
        <title>Nori genome reveals adaptations in red seaweeds to the harsh intertidal environment.</title>
        <authorList>
            <person name="Wang D."/>
            <person name="Mao Y."/>
        </authorList>
    </citation>
    <scope>NUCLEOTIDE SEQUENCE</scope>
    <source>
        <tissue evidence="1">Gametophyte</tissue>
    </source>
</reference>
<gene>
    <name evidence="1" type="ORF">I4F81_003564</name>
</gene>
<proteinExistence type="predicted"/>
<protein>
    <submittedName>
        <fullName evidence="1">Uncharacterized protein</fullName>
    </submittedName>
</protein>
<evidence type="ECO:0000313" key="1">
    <source>
        <dbReference type="EMBL" id="KAK1860978.1"/>
    </source>
</evidence>
<sequence>MIGEVGAFARRAYVAVRGSAVPPPLFSSTVLVALVATYLASPLLSASALCLRPADLVGHLQLYRLNTAPLVHANLLHLAVNAVAWLSLAPAMEEASGTGAFAHLTFSLLVPLVGLGAASAAYAVDAVVGTHTVGGCSVGLSGVLFGMLVIHLRRTGVTSVDVCGCFVMPARWYPLALAGLIQLAAPGRIALGAHLAGIAVGEATVAGAWGWITPTPSVVAAVEGGRPLSAATADANGRQQDVRSASPSNSYGSVTTTTSGGDDEEVGNGEKEVGGGGHPLVATTAGAGGRGGWPSRQPGEATDLPPPGRR</sequence>
<accession>A0ACC3BST2</accession>